<dbReference type="Proteomes" id="UP001140217">
    <property type="component" value="Unassembled WGS sequence"/>
</dbReference>
<gene>
    <name evidence="11" type="ORF">H4R18_002672</name>
</gene>
<evidence type="ECO:0000256" key="6">
    <source>
        <dbReference type="ARBA" id="ARBA00022838"/>
    </source>
</evidence>
<dbReference type="GO" id="GO:0005634">
    <property type="term" value="C:nucleus"/>
    <property type="evidence" value="ECO:0007669"/>
    <property type="project" value="InterPro"/>
</dbReference>
<dbReference type="EMBL" id="JANBUL010000093">
    <property type="protein sequence ID" value="KAJ2781759.1"/>
    <property type="molecule type" value="Genomic_DNA"/>
</dbReference>
<evidence type="ECO:0000256" key="5">
    <source>
        <dbReference type="ARBA" id="ARBA00022776"/>
    </source>
</evidence>
<keyword evidence="5" id="KW-0498">Mitosis</keyword>
<keyword evidence="8" id="KW-0131">Cell cycle</keyword>
<evidence type="ECO:0000313" key="12">
    <source>
        <dbReference type="Proteomes" id="UP001140217"/>
    </source>
</evidence>
<dbReference type="InterPro" id="IPR008685">
    <property type="entry name" value="Centromere_Mis12"/>
</dbReference>
<evidence type="ECO:0000256" key="10">
    <source>
        <dbReference type="SAM" id="MobiDB-lite"/>
    </source>
</evidence>
<dbReference type="GO" id="GO:0000444">
    <property type="term" value="C:MIS12/MIND type complex"/>
    <property type="evidence" value="ECO:0007669"/>
    <property type="project" value="TreeGrafter"/>
</dbReference>
<evidence type="ECO:0000256" key="7">
    <source>
        <dbReference type="ARBA" id="ARBA00023054"/>
    </source>
</evidence>
<dbReference type="PANTHER" id="PTHR14527">
    <property type="entry name" value="PROTEIN MIS12 HOMOLOG"/>
    <property type="match status" value="1"/>
</dbReference>
<proteinExistence type="inferred from homology"/>
<evidence type="ECO:0008006" key="13">
    <source>
        <dbReference type="Google" id="ProtNLM"/>
    </source>
</evidence>
<protein>
    <recommendedName>
        <fullName evidence="13">Mis12-domain-containing protein</fullName>
    </recommendedName>
</protein>
<reference evidence="11" key="1">
    <citation type="submission" date="2022-07" db="EMBL/GenBank/DDBJ databases">
        <title>Phylogenomic reconstructions and comparative analyses of Kickxellomycotina fungi.</title>
        <authorList>
            <person name="Reynolds N.K."/>
            <person name="Stajich J.E."/>
            <person name="Barry K."/>
            <person name="Grigoriev I.V."/>
            <person name="Crous P."/>
            <person name="Smith M.E."/>
        </authorList>
    </citation>
    <scope>NUCLEOTIDE SEQUENCE</scope>
    <source>
        <strain evidence="11">NBRC 105414</strain>
    </source>
</reference>
<keyword evidence="6" id="KW-0995">Kinetochore</keyword>
<accession>A0A9W8LJI6</accession>
<name>A0A9W8LJI6_9FUNG</name>
<dbReference type="GO" id="GO:0051301">
    <property type="term" value="P:cell division"/>
    <property type="evidence" value="ECO:0007669"/>
    <property type="project" value="UniProtKB-KW"/>
</dbReference>
<dbReference type="GO" id="GO:0051382">
    <property type="term" value="P:kinetochore assembly"/>
    <property type="evidence" value="ECO:0007669"/>
    <property type="project" value="TreeGrafter"/>
</dbReference>
<evidence type="ECO:0000313" key="11">
    <source>
        <dbReference type="EMBL" id="KAJ2781759.1"/>
    </source>
</evidence>
<keyword evidence="4" id="KW-0132">Cell division</keyword>
<evidence type="ECO:0000256" key="3">
    <source>
        <dbReference type="ARBA" id="ARBA00022454"/>
    </source>
</evidence>
<dbReference type="GO" id="GO:0000070">
    <property type="term" value="P:mitotic sister chromatid segregation"/>
    <property type="evidence" value="ECO:0007669"/>
    <property type="project" value="TreeGrafter"/>
</dbReference>
<evidence type="ECO:0000256" key="8">
    <source>
        <dbReference type="ARBA" id="ARBA00023306"/>
    </source>
</evidence>
<keyword evidence="9" id="KW-0137">Centromere</keyword>
<feature type="region of interest" description="Disordered" evidence="10">
    <location>
        <begin position="1"/>
        <end position="25"/>
    </location>
</feature>
<keyword evidence="3" id="KW-0158">Chromosome</keyword>
<evidence type="ECO:0000256" key="1">
    <source>
        <dbReference type="ARBA" id="ARBA00004629"/>
    </source>
</evidence>
<comment type="subcellular location">
    <subcellularLocation>
        <location evidence="1">Chromosome</location>
        <location evidence="1">Centromere</location>
        <location evidence="1">Kinetochore</location>
    </subcellularLocation>
</comment>
<dbReference type="OrthoDB" id="1884855at2759"/>
<keyword evidence="12" id="KW-1185">Reference proteome</keyword>
<keyword evidence="7" id="KW-0175">Coiled coil</keyword>
<dbReference type="PANTHER" id="PTHR14527:SF2">
    <property type="entry name" value="PROTEIN MIS12 HOMOLOG"/>
    <property type="match status" value="1"/>
</dbReference>
<dbReference type="AlphaFoldDB" id="A0A9W8LJI6"/>
<comment type="caution">
    <text evidence="11">The sequence shown here is derived from an EMBL/GenBank/DDBJ whole genome shotgun (WGS) entry which is preliminary data.</text>
</comment>
<evidence type="ECO:0000256" key="4">
    <source>
        <dbReference type="ARBA" id="ARBA00022618"/>
    </source>
</evidence>
<sequence>MDAVQSEGGPVATEPADGSGLGGIIAGATPVRHSEAQQQQRRVYPPSDSAQSLIVEHFGFLPIAFIDEIINAANDTVYRATDALCKFVEKEQGGGEATSQAINKAETLLEHAVDKNFDKFELYALRNLFNMPQGLEDYVAMLHRSAGAADEAPVEAADEAALDRALDEVRRELTATRLARTRAQHDTARVERGVRRLRTLNEHLRIDELWRRAPGGGGDVAAAAAAARAQVAEVARLVAQLDADDPERRLSPMDVLKEPSGRDVYLAHMANVQVAAWAAQQAPPMQQPN</sequence>
<dbReference type="Pfam" id="PF05859">
    <property type="entry name" value="Mis12"/>
    <property type="match status" value="1"/>
</dbReference>
<evidence type="ECO:0000256" key="2">
    <source>
        <dbReference type="ARBA" id="ARBA00008643"/>
    </source>
</evidence>
<comment type="similarity">
    <text evidence="2">Belongs to the mis12 family.</text>
</comment>
<organism evidence="11 12">
    <name type="scientific">Coemansia javaensis</name>
    <dbReference type="NCBI Taxonomy" id="2761396"/>
    <lineage>
        <taxon>Eukaryota</taxon>
        <taxon>Fungi</taxon>
        <taxon>Fungi incertae sedis</taxon>
        <taxon>Zoopagomycota</taxon>
        <taxon>Kickxellomycotina</taxon>
        <taxon>Kickxellomycetes</taxon>
        <taxon>Kickxellales</taxon>
        <taxon>Kickxellaceae</taxon>
        <taxon>Coemansia</taxon>
    </lineage>
</organism>
<evidence type="ECO:0000256" key="9">
    <source>
        <dbReference type="ARBA" id="ARBA00023328"/>
    </source>
</evidence>